<accession>A0A3N1XU06</accession>
<name>A0A3N1XU06_9FIRM</name>
<keyword evidence="2" id="KW-1185">Reference proteome</keyword>
<dbReference type="EMBL" id="RJVG01000005">
    <property type="protein sequence ID" value="ROR28357.1"/>
    <property type="molecule type" value="Genomic_DNA"/>
</dbReference>
<dbReference type="Pfam" id="PF10076">
    <property type="entry name" value="Phage_Mu_Gp48"/>
    <property type="match status" value="1"/>
</dbReference>
<dbReference type="RefSeq" id="WP_123609527.1">
    <property type="nucleotide sequence ID" value="NZ_RJVG01000005.1"/>
</dbReference>
<dbReference type="AlphaFoldDB" id="A0A3N1XU06"/>
<dbReference type="InterPro" id="IPR018755">
    <property type="entry name" value="Phage_Mu_Gp48"/>
</dbReference>
<protein>
    <submittedName>
        <fullName evidence="1">Uncharacterized protein YmfQ (DUF2313 family)</fullName>
    </submittedName>
</protein>
<gene>
    <name evidence="1" type="ORF">EDD66_105299</name>
</gene>
<reference evidence="1 2" key="1">
    <citation type="submission" date="2018-11" db="EMBL/GenBank/DDBJ databases">
        <title>Genomic Encyclopedia of Type Strains, Phase IV (KMG-IV): sequencing the most valuable type-strain genomes for metagenomic binning, comparative biology and taxonomic classification.</title>
        <authorList>
            <person name="Goeker M."/>
        </authorList>
    </citation>
    <scope>NUCLEOTIDE SEQUENCE [LARGE SCALE GENOMIC DNA]</scope>
    <source>
        <strain evidence="1 2">DSM 26537</strain>
    </source>
</reference>
<evidence type="ECO:0000313" key="2">
    <source>
        <dbReference type="Proteomes" id="UP000273083"/>
    </source>
</evidence>
<proteinExistence type="predicted"/>
<dbReference type="Proteomes" id="UP000273083">
    <property type="component" value="Unassembled WGS sequence"/>
</dbReference>
<dbReference type="OrthoDB" id="1629754at2"/>
<comment type="caution">
    <text evidence="1">The sequence shown here is derived from an EMBL/GenBank/DDBJ whole genome shotgun (WGS) entry which is preliminary data.</text>
</comment>
<sequence>MNLMELLPPVYDDNNTMEELQGILSNKINHVAADFNETIDQCFVSTATDLLSRYEKIYGLTVDVTKSKEFRRERIIARARGTGTVTKQMIKEVATSYSNGEVEIIENPSDYSFRVKFVGTKGLPPNMADLKLTIEEIKPAHLSFTFEYVYNTWKDVANMTWNEANAYTWEQLRSR</sequence>
<organism evidence="1 2">
    <name type="scientific">Mobilisporobacter senegalensis</name>
    <dbReference type="NCBI Taxonomy" id="1329262"/>
    <lineage>
        <taxon>Bacteria</taxon>
        <taxon>Bacillati</taxon>
        <taxon>Bacillota</taxon>
        <taxon>Clostridia</taxon>
        <taxon>Lachnospirales</taxon>
        <taxon>Lachnospiraceae</taxon>
        <taxon>Mobilisporobacter</taxon>
    </lineage>
</organism>
<evidence type="ECO:0000313" key="1">
    <source>
        <dbReference type="EMBL" id="ROR28357.1"/>
    </source>
</evidence>